<feature type="transmembrane region" description="Helical" evidence="1">
    <location>
        <begin position="30"/>
        <end position="50"/>
    </location>
</feature>
<dbReference type="PANTHER" id="PTHR34289">
    <property type="entry name" value="PROTEIN, PUTATIVE (DUF819)-RELATED"/>
    <property type="match status" value="1"/>
</dbReference>
<feature type="transmembrane region" description="Helical" evidence="1">
    <location>
        <begin position="288"/>
        <end position="310"/>
    </location>
</feature>
<organism evidence="2 3">
    <name type="scientific">Sulfurimonas paralvinellae</name>
    <dbReference type="NCBI Taxonomy" id="317658"/>
    <lineage>
        <taxon>Bacteria</taxon>
        <taxon>Pseudomonadati</taxon>
        <taxon>Campylobacterota</taxon>
        <taxon>Epsilonproteobacteria</taxon>
        <taxon>Campylobacterales</taxon>
        <taxon>Sulfurimonadaceae</taxon>
        <taxon>Sulfurimonas</taxon>
    </lineage>
</organism>
<sequence length="375" mass="40226">MIETPLAYLFVIAASVTFFHLLATKTKLQIFEYLPAVVMIYAFMMLLASLGTFHYNADINNVYKLTKTNLLPAMLFLMLLEIDLRHFLKLGKKLLIAYALAVVSIAVGFIAVAFVFHFNHDMSAAFGALAGSWMGGTANMVAVGSALGVSEDAFAYALVVDSVNYTLWVMFLLALVPFAKVFNRFTKSEANLAYLSEIGCACAMGAKRYWLLIALALFASLASQVLANYITLLNHTTTIVIIATLMGVGASYTPLRELNGSSEVATTMLYIIIALIGSKAVIEDFSGLGIYVIAGFVILLTHALLMVLGAKIFKLDLFSIAVASLANIGGVASAPILAATYNKKLVSVGVLMAIMGYLIGTFGGLLVGDILLKMS</sequence>
<feature type="transmembrane region" description="Helical" evidence="1">
    <location>
        <begin position="317"/>
        <end position="338"/>
    </location>
</feature>
<feature type="transmembrane region" description="Helical" evidence="1">
    <location>
        <begin position="232"/>
        <end position="252"/>
    </location>
</feature>
<dbReference type="PANTHER" id="PTHR34289:SF8">
    <property type="entry name" value="DUF819 DOMAIN-CONTAINING PROTEIN"/>
    <property type="match status" value="1"/>
</dbReference>
<dbReference type="KEGG" id="spal:FM071_01740"/>
<dbReference type="RefSeq" id="WP_193111328.1">
    <property type="nucleotide sequence ID" value="NZ_CP041406.1"/>
</dbReference>
<evidence type="ECO:0000256" key="1">
    <source>
        <dbReference type="SAM" id="Phobius"/>
    </source>
</evidence>
<dbReference type="Proteomes" id="UP000593580">
    <property type="component" value="Chromosome"/>
</dbReference>
<keyword evidence="3" id="KW-1185">Reference proteome</keyword>
<feature type="transmembrane region" description="Helical" evidence="1">
    <location>
        <begin position="264"/>
        <end position="282"/>
    </location>
</feature>
<name>A0A7M1B5S2_9BACT</name>
<gene>
    <name evidence="2" type="ORF">FM071_01740</name>
</gene>
<feature type="transmembrane region" description="Helical" evidence="1">
    <location>
        <begin position="165"/>
        <end position="182"/>
    </location>
</feature>
<accession>A0A7M1B5S2</accession>
<feature type="transmembrane region" description="Helical" evidence="1">
    <location>
        <begin position="209"/>
        <end position="226"/>
    </location>
</feature>
<dbReference type="Pfam" id="PF05684">
    <property type="entry name" value="DUF819"/>
    <property type="match status" value="1"/>
</dbReference>
<evidence type="ECO:0000313" key="2">
    <source>
        <dbReference type="EMBL" id="QOP45083.1"/>
    </source>
</evidence>
<feature type="transmembrane region" description="Helical" evidence="1">
    <location>
        <begin position="350"/>
        <end position="372"/>
    </location>
</feature>
<dbReference type="EMBL" id="CP041406">
    <property type="protein sequence ID" value="QOP45083.1"/>
    <property type="molecule type" value="Genomic_DNA"/>
</dbReference>
<dbReference type="InterPro" id="IPR008537">
    <property type="entry name" value="DUF819"/>
</dbReference>
<reference evidence="2 3" key="1">
    <citation type="submission" date="2019-07" db="EMBL/GenBank/DDBJ databases">
        <title>Sulfurimonas paralvinellae sp. nov., a novel mesophilic, hydrogen- and sulfur-oxidizing chemolithoautotroph within the Epsilonproteo- bacteria isolated from a deep-sea hydrothermal vent polychaete nest, reclassification of Thiomicrospira denitrificans as Sulfurimonas denitrificans comb. nov. and emended description of the genus Sulfurimonas.</title>
        <authorList>
            <person name="Wang S."/>
            <person name="Jiang L."/>
            <person name="Shao Z."/>
        </authorList>
    </citation>
    <scope>NUCLEOTIDE SEQUENCE [LARGE SCALE GENOMIC DNA]</scope>
    <source>
        <strain evidence="2 3">GO25</strain>
    </source>
</reference>
<protein>
    <submittedName>
        <fullName evidence="2">DUF819 family protein</fullName>
    </submittedName>
</protein>
<feature type="transmembrane region" description="Helical" evidence="1">
    <location>
        <begin position="6"/>
        <end position="23"/>
    </location>
</feature>
<proteinExistence type="predicted"/>
<evidence type="ECO:0000313" key="3">
    <source>
        <dbReference type="Proteomes" id="UP000593580"/>
    </source>
</evidence>
<keyword evidence="1" id="KW-0812">Transmembrane</keyword>
<keyword evidence="1" id="KW-0472">Membrane</keyword>
<keyword evidence="1" id="KW-1133">Transmembrane helix</keyword>
<feature type="transmembrane region" description="Helical" evidence="1">
    <location>
        <begin position="95"/>
        <end position="116"/>
    </location>
</feature>
<dbReference type="AlphaFoldDB" id="A0A7M1B5S2"/>